<accession>A0A6C0BYB8</accession>
<sequence>MSVLSDNLVELYLRVCNEQINTTRSLSNDLRTINNNILEIVRTLMMLNSGNNNNEELNNNSRNRNRNRRSERMPSLRRNRNRPPIISPPPIGPVSEPQPPPRRPFFDPPAPPPITISNPTTFSNSTTFENRTVFPNSTSFLSPVRERTNTIIEPPPLFRQRRTRYFNTGNTTGNTTSNTTSNTTDNITGNTTGNTTSNITGNTTSNITGNTTDDVFEPFFFSGLTSNRRRRTMRFNNTDDILNFTMNDSPVRVRPSVRQIRNSTRILQYRDISTNQTICPIRREQFTPDQSIIEIMHCGHIFDELSLRRHFRFSPRCPMCRFDIRDYEFERINNNIDSSTSSSSESESRSLLSTDNESNEIQTISSEIINNLTSAVENALRTSLSENMNDISGNLIDLEYSVFIPQTFNNITNTTDISSNDVNNVN</sequence>
<proteinExistence type="predicted"/>
<dbReference type="EMBL" id="MN739293">
    <property type="protein sequence ID" value="QHS97337.1"/>
    <property type="molecule type" value="Genomic_DNA"/>
</dbReference>
<evidence type="ECO:0000259" key="2">
    <source>
        <dbReference type="Pfam" id="PF13639"/>
    </source>
</evidence>
<dbReference type="SUPFAM" id="SSF57850">
    <property type="entry name" value="RING/U-box"/>
    <property type="match status" value="1"/>
</dbReference>
<dbReference type="AlphaFoldDB" id="A0A6C0BYB8"/>
<dbReference type="InterPro" id="IPR013083">
    <property type="entry name" value="Znf_RING/FYVE/PHD"/>
</dbReference>
<reference evidence="3" key="1">
    <citation type="journal article" date="2020" name="Nature">
        <title>Giant virus diversity and host interactions through global metagenomics.</title>
        <authorList>
            <person name="Schulz F."/>
            <person name="Roux S."/>
            <person name="Paez-Espino D."/>
            <person name="Jungbluth S."/>
            <person name="Walsh D.A."/>
            <person name="Denef V.J."/>
            <person name="McMahon K.D."/>
            <person name="Konstantinidis K.T."/>
            <person name="Eloe-Fadrosh E.A."/>
            <person name="Kyrpides N.C."/>
            <person name="Woyke T."/>
        </authorList>
    </citation>
    <scope>NUCLEOTIDE SEQUENCE</scope>
    <source>
        <strain evidence="3">GVMAG-M-3300020169-51</strain>
    </source>
</reference>
<dbReference type="Pfam" id="PF13639">
    <property type="entry name" value="zf-RING_2"/>
    <property type="match status" value="1"/>
</dbReference>
<dbReference type="InterPro" id="IPR001841">
    <property type="entry name" value="Znf_RING"/>
</dbReference>
<organism evidence="3">
    <name type="scientific">viral metagenome</name>
    <dbReference type="NCBI Taxonomy" id="1070528"/>
    <lineage>
        <taxon>unclassified sequences</taxon>
        <taxon>metagenomes</taxon>
        <taxon>organismal metagenomes</taxon>
    </lineage>
</organism>
<protein>
    <recommendedName>
        <fullName evidence="2">RING-type domain-containing protein</fullName>
    </recommendedName>
</protein>
<feature type="domain" description="RING-type" evidence="2">
    <location>
        <begin position="279"/>
        <end position="321"/>
    </location>
</feature>
<evidence type="ECO:0000313" key="3">
    <source>
        <dbReference type="EMBL" id="QHS97337.1"/>
    </source>
</evidence>
<feature type="compositionally biased region" description="Low complexity" evidence="1">
    <location>
        <begin position="335"/>
        <end position="355"/>
    </location>
</feature>
<name>A0A6C0BYB8_9ZZZZ</name>
<feature type="compositionally biased region" description="Pro residues" evidence="1">
    <location>
        <begin position="85"/>
        <end position="114"/>
    </location>
</feature>
<feature type="region of interest" description="Disordered" evidence="1">
    <location>
        <begin position="49"/>
        <end position="133"/>
    </location>
</feature>
<dbReference type="Gene3D" id="3.30.40.10">
    <property type="entry name" value="Zinc/RING finger domain, C3HC4 (zinc finger)"/>
    <property type="match status" value="1"/>
</dbReference>
<feature type="compositionally biased region" description="Low complexity" evidence="1">
    <location>
        <begin position="115"/>
        <end position="128"/>
    </location>
</feature>
<feature type="region of interest" description="Disordered" evidence="1">
    <location>
        <begin position="168"/>
        <end position="202"/>
    </location>
</feature>
<feature type="compositionally biased region" description="Low complexity" evidence="1">
    <location>
        <begin position="49"/>
        <end position="62"/>
    </location>
</feature>
<evidence type="ECO:0000256" key="1">
    <source>
        <dbReference type="SAM" id="MobiDB-lite"/>
    </source>
</evidence>
<feature type="region of interest" description="Disordered" evidence="1">
    <location>
        <begin position="335"/>
        <end position="358"/>
    </location>
</feature>